<feature type="compositionally biased region" description="Basic and acidic residues" evidence="2">
    <location>
        <begin position="68"/>
        <end position="84"/>
    </location>
</feature>
<protein>
    <recommendedName>
        <fullName evidence="3">Rhodanese domain-containing protein</fullName>
    </recommendedName>
</protein>
<dbReference type="InterPro" id="IPR058840">
    <property type="entry name" value="AAA_SelU"/>
</dbReference>
<feature type="compositionally biased region" description="Polar residues" evidence="2">
    <location>
        <begin position="1"/>
        <end position="25"/>
    </location>
</feature>
<organism evidence="4 5">
    <name type="scientific">Prorocentrum cordatum</name>
    <dbReference type="NCBI Taxonomy" id="2364126"/>
    <lineage>
        <taxon>Eukaryota</taxon>
        <taxon>Sar</taxon>
        <taxon>Alveolata</taxon>
        <taxon>Dinophyceae</taxon>
        <taxon>Prorocentrales</taxon>
        <taxon>Prorocentraceae</taxon>
        <taxon>Prorocentrum</taxon>
    </lineage>
</organism>
<dbReference type="PROSITE" id="PS50206">
    <property type="entry name" value="RHODANESE_3"/>
    <property type="match status" value="1"/>
</dbReference>
<dbReference type="Gene3D" id="3.40.250.10">
    <property type="entry name" value="Rhodanese-like domain"/>
    <property type="match status" value="1"/>
</dbReference>
<sequence length="1427" mass="152219">MISQISLSKTDTNTLSRNIKNQPTPLTDADPADADAEWCGSSNPGAACGLGRSPMSAEEAPLLSAPMDDGRAPPRGDSHGEAPEPRAPAATLLAATEWTQRIELEAISEVIVASYSIELRALQCAVNWEAQRERQCHEQVVAASAPSAGGGAATSRARLAAGRSVASAAIGKGTDASLDSTKAAHQALSAMGMERHAEANAKGVHFSARPGLTVEQVQHAAVGAALRRDGFAVVRRCVDGGALRALADEYEAKVLPHKHAADVRREVHGEPGEDGLGRVVHVANMHEMPSLAHLAADSRLLEVASACLGGKRVRPVINTELFDKPPNGNSSTTTPPHQDNFYFGAKEPGVALWINLDEVDRDAGTVRFVRGSHLKGRRFHEWDWGPAGFVKSIYDFTDEDEEGLSEVGCLSPGDVVVHSALTIHYAPSNMTPGRRRGLVVNYVAEDVAYTLADDLHKPSLVFRIHHDTRLLAPVPEGWHERHALAVTCVRCALAFEGVRGEVRLDGDVGKLAVEVAEPRDLRRAADALIRSGHVVRGLQALLALPLQLDGALEVPPEPAASSAGARLPDGLVGAWLLSCAEGGATRLALRLQARCGLYADVRVPSFGLDVASLDVDKAQDMELLAQLLAAQRASAGSVRVHEGSGEVVVRHDWARMHPSSGRPQVVRVRQGGGQGRGLSEALLSGLDPAENCTESWQPAEPGCPAGYSAAVLELLDCPRGRRGLWIVMGTWFARVVGRRADEALSDVACRSLAHAVQNYTEAWGMDIPAAVHGCEAEVGRVEAPGVLRVLHGFNFDGPGARTDDHLLLDGVARQLRRDAADDSVLVESHSGVRWMVRELSHSFSGFGQLKRAARPLPRARWPARGAALRPGARALAAGAACLGGLLGLGERAALPAAAPSSLRRRCGPPPGSLGAPCGRARGGARGAAACAALSGEFGTVERTREVLEARGWPAERRASVGPNGSTNFLGRAGGGGEGKPPVMLDVRSPVEFARGHIPGAVNLPLLSDSDREEVGTLHRWSSGQAAFDLALSRAHPRLEALLRRAEELCDRGPSAPHALVYCKRGGRRSQSFAMLLAHHGIEAYTLDAGYTAFRNWAMDVLERPQKLCALAGATGSGKTEVLGELRGLGAQTIDLEALACHKGSVFGHLGEPSQPSSEHLRNLIACEWAKLDPDRFVFLEDEGSRIGDAHLPASLFRRLRAAPLVVQLDVPFALRAERSLATYGPYGPDALAEAVQHFRKKMGSDRTQELLDHLSRGELRPVCEEALRNYDRAYDYFLRKGRNRSAIVAVPVESLDRALPPRGRPGVRARRGRGAARGDEDVAGRGAAPLRRVLGARGGRAERRRRRPDGRAAVAAGPRRGRAGAGLEATAPPALWQPRARRGDLRRAVQSGQFSSIDASLLHREKWTICRSTSAGPAETCGPHAVQ</sequence>
<keyword evidence="1" id="KW-0711">Selenium</keyword>
<evidence type="ECO:0000256" key="2">
    <source>
        <dbReference type="SAM" id="MobiDB-lite"/>
    </source>
</evidence>
<dbReference type="PANTHER" id="PTHR30401">
    <property type="entry name" value="TRNA 2-SELENOURIDINE SYNTHASE"/>
    <property type="match status" value="1"/>
</dbReference>
<feature type="non-terminal residue" evidence="4">
    <location>
        <position position="1427"/>
    </location>
</feature>
<comment type="caution">
    <text evidence="4">The sequence shown here is derived from an EMBL/GenBank/DDBJ whole genome shotgun (WGS) entry which is preliminary data.</text>
</comment>
<gene>
    <name evidence="4" type="ORF">PCOR1329_LOCUS71402</name>
</gene>
<dbReference type="NCBIfam" id="TIGR03167">
    <property type="entry name" value="tRNA_sel_U_synt"/>
    <property type="match status" value="1"/>
</dbReference>
<dbReference type="InterPro" id="IPR001307">
    <property type="entry name" value="Thiosulphate_STrfase_CS"/>
</dbReference>
<accession>A0ABN9WX45</accession>
<dbReference type="Proteomes" id="UP001189429">
    <property type="component" value="Unassembled WGS sequence"/>
</dbReference>
<dbReference type="InterPro" id="IPR017582">
    <property type="entry name" value="SelU"/>
</dbReference>
<dbReference type="InterPro" id="IPR008775">
    <property type="entry name" value="Phytyl_CoA_dOase-like"/>
</dbReference>
<dbReference type="EMBL" id="CAUYUJ010019478">
    <property type="protein sequence ID" value="CAK0891435.1"/>
    <property type="molecule type" value="Genomic_DNA"/>
</dbReference>
<evidence type="ECO:0000313" key="5">
    <source>
        <dbReference type="Proteomes" id="UP001189429"/>
    </source>
</evidence>
<reference evidence="4" key="1">
    <citation type="submission" date="2023-10" db="EMBL/GenBank/DDBJ databases">
        <authorList>
            <person name="Chen Y."/>
            <person name="Shah S."/>
            <person name="Dougan E. K."/>
            <person name="Thang M."/>
            <person name="Chan C."/>
        </authorList>
    </citation>
    <scope>NUCLEOTIDE SEQUENCE [LARGE SCALE GENOMIC DNA]</scope>
</reference>
<dbReference type="SUPFAM" id="SSF51197">
    <property type="entry name" value="Clavaminate synthase-like"/>
    <property type="match status" value="1"/>
</dbReference>
<dbReference type="SMART" id="SM00450">
    <property type="entry name" value="RHOD"/>
    <property type="match status" value="1"/>
</dbReference>
<dbReference type="InterPro" id="IPR036873">
    <property type="entry name" value="Rhodanese-like_dom_sf"/>
</dbReference>
<feature type="region of interest" description="Disordered" evidence="2">
    <location>
        <begin position="1301"/>
        <end position="1321"/>
    </location>
</feature>
<proteinExistence type="predicted"/>
<keyword evidence="5" id="KW-1185">Reference proteome</keyword>
<feature type="compositionally biased region" description="Basic residues" evidence="2">
    <location>
        <begin position="1305"/>
        <end position="1314"/>
    </location>
</feature>
<dbReference type="Pfam" id="PF26341">
    <property type="entry name" value="AAA_SelU"/>
    <property type="match status" value="1"/>
</dbReference>
<dbReference type="SUPFAM" id="SSF52821">
    <property type="entry name" value="Rhodanese/Cell cycle control phosphatase"/>
    <property type="match status" value="1"/>
</dbReference>
<evidence type="ECO:0000256" key="1">
    <source>
        <dbReference type="ARBA" id="ARBA00023266"/>
    </source>
</evidence>
<dbReference type="Pfam" id="PF00581">
    <property type="entry name" value="Rhodanese"/>
    <property type="match status" value="1"/>
</dbReference>
<feature type="region of interest" description="Disordered" evidence="2">
    <location>
        <begin position="1336"/>
        <end position="1366"/>
    </location>
</feature>
<dbReference type="SUPFAM" id="SSF52540">
    <property type="entry name" value="P-loop containing nucleoside triphosphate hydrolases"/>
    <property type="match status" value="1"/>
</dbReference>
<dbReference type="Gene3D" id="2.60.120.620">
    <property type="entry name" value="q2cbj1_9rhob like domain"/>
    <property type="match status" value="1"/>
</dbReference>
<feature type="domain" description="Rhodanese" evidence="3">
    <location>
        <begin position="977"/>
        <end position="1102"/>
    </location>
</feature>
<dbReference type="Pfam" id="PF05721">
    <property type="entry name" value="PhyH"/>
    <property type="match status" value="1"/>
</dbReference>
<evidence type="ECO:0000259" key="3">
    <source>
        <dbReference type="PROSITE" id="PS50206"/>
    </source>
</evidence>
<dbReference type="InterPro" id="IPR001763">
    <property type="entry name" value="Rhodanese-like_dom"/>
</dbReference>
<dbReference type="PANTHER" id="PTHR30401:SF0">
    <property type="entry name" value="TRNA 2-SELENOURIDINE SYNTHASE"/>
    <property type="match status" value="1"/>
</dbReference>
<name>A0ABN9WX45_9DINO</name>
<evidence type="ECO:0000313" key="4">
    <source>
        <dbReference type="EMBL" id="CAK0891435.1"/>
    </source>
</evidence>
<feature type="region of interest" description="Disordered" evidence="2">
    <location>
        <begin position="1"/>
        <end position="86"/>
    </location>
</feature>
<dbReference type="InterPro" id="IPR027417">
    <property type="entry name" value="P-loop_NTPase"/>
</dbReference>
<dbReference type="PROSITE" id="PS00380">
    <property type="entry name" value="RHODANESE_1"/>
    <property type="match status" value="1"/>
</dbReference>
<dbReference type="NCBIfam" id="NF008750">
    <property type="entry name" value="PRK11784.1-2"/>
    <property type="match status" value="1"/>
</dbReference>